<dbReference type="Gene3D" id="2.60.120.260">
    <property type="entry name" value="Galactose-binding domain-like"/>
    <property type="match status" value="2"/>
</dbReference>
<dbReference type="STRING" id="915059.NH26_21010"/>
<keyword evidence="1" id="KW-0378">Hydrolase</keyword>
<dbReference type="SUPFAM" id="SSF49899">
    <property type="entry name" value="Concanavalin A-like lectins/glucanases"/>
    <property type="match status" value="1"/>
</dbReference>
<comment type="caution">
    <text evidence="3">The sequence shown here is derived from an EMBL/GenBank/DDBJ whole genome shotgun (WGS) entry which is preliminary data.</text>
</comment>
<evidence type="ECO:0000313" key="4">
    <source>
        <dbReference type="Proteomes" id="UP000179797"/>
    </source>
</evidence>
<feature type="domain" description="F5/8 type C" evidence="2">
    <location>
        <begin position="175"/>
        <end position="310"/>
    </location>
</feature>
<dbReference type="RefSeq" id="WP_052432149.1">
    <property type="nucleotide sequence ID" value="NZ_JRYR02000002.1"/>
</dbReference>
<dbReference type="SUPFAM" id="SSF49785">
    <property type="entry name" value="Galactose-binding domain-like"/>
    <property type="match status" value="2"/>
</dbReference>
<name>A0A1S1YST5_FLAPC</name>
<dbReference type="GO" id="GO:0005975">
    <property type="term" value="P:carbohydrate metabolic process"/>
    <property type="evidence" value="ECO:0007669"/>
    <property type="project" value="UniProtKB-ARBA"/>
</dbReference>
<dbReference type="Gene3D" id="2.60.120.200">
    <property type="match status" value="1"/>
</dbReference>
<dbReference type="Pfam" id="PF00754">
    <property type="entry name" value="F5_F8_type_C"/>
    <property type="match status" value="1"/>
</dbReference>
<dbReference type="InterPro" id="IPR000421">
    <property type="entry name" value="FA58C"/>
</dbReference>
<sequence length="565" mass="61308">MNNQWNVFSNTSIKLLISSLILSSIVGCNVQQQEVTLDEEVVESSNLRTTLGISNNSFESSWDSWTDSDPSAISGDANSGSKSAKITGSNGGFSQEISISANKDYELSAYVKGSWRFSATVNGVKKSRSGNASDWTKEIVSFSAGSATSVLIRGEYYAGEGRYDDFELIELSGDATPPSEGVETLVPTNVAASTNDGNVEGNTLDGNLGTRWSANGTGQWIRYDFGSIKNFSEVNLAWFKGDQRSSTFEVLSGDATDKMSVVYSGVSSGNSLDLETISLSNVSGRYLQIIGYGNSANTWNSITEATFKGTDGEGDGEEPVDPVDPPVGGTYPYDILGLQNWKLNAFSGSLQSPTFVDNIPNLDTYENNNWFYADGGKVYFKCYAGYPTSSGSGNPRTELRELTANGSSNIYWDGGSGVNRMEWKVSVNQLPSSGKICFGQIHGPSDSYDDVIRVQFEGDPSQSSGAVRLKIMGWVTEENDDKSGDFIDGNWALDQEMHLELIFENSNVVLYSISGSSRTEIYRFNGCNSDSNYFKAGNYMQSMKGKSLDTSDYGLVSISYLNITH</sequence>
<gene>
    <name evidence="3" type="ORF">NH26_21010</name>
</gene>
<reference evidence="3 4" key="1">
    <citation type="journal article" date="2012" name="Int. J. Syst. Evol. Microbiol.">
        <title>Flammeovirga pacifica sp. nov., isolated from deep-sea sediment.</title>
        <authorList>
            <person name="Xu H."/>
            <person name="Fu Y."/>
            <person name="Yang N."/>
            <person name="Ding Z."/>
            <person name="Lai Q."/>
            <person name="Zeng R."/>
        </authorList>
    </citation>
    <scope>NUCLEOTIDE SEQUENCE [LARGE SCALE GENOMIC DNA]</scope>
    <source>
        <strain evidence="4">DSM 24597 / LMG 26175 / WPAGA1</strain>
    </source>
</reference>
<dbReference type="InterPro" id="IPR014895">
    <property type="entry name" value="Alginate_lyase_2"/>
</dbReference>
<evidence type="ECO:0000259" key="2">
    <source>
        <dbReference type="PROSITE" id="PS50022"/>
    </source>
</evidence>
<keyword evidence="4" id="KW-1185">Reference proteome</keyword>
<dbReference type="GO" id="GO:0004553">
    <property type="term" value="F:hydrolase activity, hydrolyzing O-glycosyl compounds"/>
    <property type="evidence" value="ECO:0007669"/>
    <property type="project" value="UniProtKB-ARBA"/>
</dbReference>
<dbReference type="InterPro" id="IPR008979">
    <property type="entry name" value="Galactose-bd-like_sf"/>
</dbReference>
<dbReference type="Proteomes" id="UP000179797">
    <property type="component" value="Unassembled WGS sequence"/>
</dbReference>
<dbReference type="Pfam" id="PF02018">
    <property type="entry name" value="CBM_4_9"/>
    <property type="match status" value="1"/>
</dbReference>
<proteinExistence type="predicted"/>
<dbReference type="OrthoDB" id="273319at2"/>
<evidence type="ECO:0000313" key="3">
    <source>
        <dbReference type="EMBL" id="OHX64089.1"/>
    </source>
</evidence>
<evidence type="ECO:0000256" key="1">
    <source>
        <dbReference type="ARBA" id="ARBA00022801"/>
    </source>
</evidence>
<accession>A0A1S1YST5</accession>
<dbReference type="EMBL" id="JRYR02000002">
    <property type="protein sequence ID" value="OHX64089.1"/>
    <property type="molecule type" value="Genomic_DNA"/>
</dbReference>
<dbReference type="InterPro" id="IPR013320">
    <property type="entry name" value="ConA-like_dom_sf"/>
</dbReference>
<dbReference type="InterPro" id="IPR003305">
    <property type="entry name" value="CenC_carb-bd"/>
</dbReference>
<organism evidence="3 4">
    <name type="scientific">Flammeovirga pacifica</name>
    <dbReference type="NCBI Taxonomy" id="915059"/>
    <lineage>
        <taxon>Bacteria</taxon>
        <taxon>Pseudomonadati</taxon>
        <taxon>Bacteroidota</taxon>
        <taxon>Cytophagia</taxon>
        <taxon>Cytophagales</taxon>
        <taxon>Flammeovirgaceae</taxon>
        <taxon>Flammeovirga</taxon>
    </lineage>
</organism>
<dbReference type="PROSITE" id="PS50022">
    <property type="entry name" value="FA58C_3"/>
    <property type="match status" value="1"/>
</dbReference>
<protein>
    <recommendedName>
        <fullName evidence="2">F5/8 type C domain-containing protein</fullName>
    </recommendedName>
</protein>
<dbReference type="AlphaFoldDB" id="A0A1S1YST5"/>
<dbReference type="Pfam" id="PF08787">
    <property type="entry name" value="Alginate_lyase2"/>
    <property type="match status" value="1"/>
</dbReference>